<proteinExistence type="predicted"/>
<dbReference type="Gene3D" id="3.30.300.30">
    <property type="match status" value="1"/>
</dbReference>
<dbReference type="PROSITE" id="PS00455">
    <property type="entry name" value="AMP_BINDING"/>
    <property type="match status" value="1"/>
</dbReference>
<dbReference type="PANTHER" id="PTHR43767:SF7">
    <property type="entry name" value="MEDIUM_LONG-CHAIN-FATTY-ACID--COA LIGASE FADD8"/>
    <property type="match status" value="1"/>
</dbReference>
<dbReference type="InterPro" id="IPR000873">
    <property type="entry name" value="AMP-dep_synth/lig_dom"/>
</dbReference>
<dbReference type="SUPFAM" id="SSF56801">
    <property type="entry name" value="Acetyl-CoA synthetase-like"/>
    <property type="match status" value="1"/>
</dbReference>
<dbReference type="EMBL" id="CAEZWR010000024">
    <property type="protein sequence ID" value="CAB4657541.1"/>
    <property type="molecule type" value="Genomic_DNA"/>
</dbReference>
<evidence type="ECO:0000313" key="4">
    <source>
        <dbReference type="EMBL" id="CAB4657541.1"/>
    </source>
</evidence>
<dbReference type="EMBL" id="CAFBMO010000008">
    <property type="protein sequence ID" value="CAB4898169.1"/>
    <property type="molecule type" value="Genomic_DNA"/>
</dbReference>
<feature type="domain" description="AMP-binding enzyme C-terminal" evidence="2">
    <location>
        <begin position="424"/>
        <end position="503"/>
    </location>
</feature>
<protein>
    <submittedName>
        <fullName evidence="3">Unannotated protein</fullName>
    </submittedName>
</protein>
<dbReference type="Pfam" id="PF13193">
    <property type="entry name" value="AMP-binding_C"/>
    <property type="match status" value="1"/>
</dbReference>
<dbReference type="AlphaFoldDB" id="A0A6J6I559"/>
<reference evidence="3" key="1">
    <citation type="submission" date="2020-05" db="EMBL/GenBank/DDBJ databases">
        <authorList>
            <person name="Chiriac C."/>
            <person name="Salcher M."/>
            <person name="Ghai R."/>
            <person name="Kavagutti S V."/>
        </authorList>
    </citation>
    <scope>NUCLEOTIDE SEQUENCE</scope>
</reference>
<dbReference type="InterPro" id="IPR042099">
    <property type="entry name" value="ANL_N_sf"/>
</dbReference>
<evidence type="ECO:0000313" key="3">
    <source>
        <dbReference type="EMBL" id="CAB4619723.1"/>
    </source>
</evidence>
<dbReference type="Pfam" id="PF00501">
    <property type="entry name" value="AMP-binding"/>
    <property type="match status" value="1"/>
</dbReference>
<dbReference type="GO" id="GO:0016877">
    <property type="term" value="F:ligase activity, forming carbon-sulfur bonds"/>
    <property type="evidence" value="ECO:0007669"/>
    <property type="project" value="UniProtKB-ARBA"/>
</dbReference>
<evidence type="ECO:0000313" key="5">
    <source>
        <dbReference type="EMBL" id="CAB4898169.1"/>
    </source>
</evidence>
<name>A0A6J6I559_9ZZZZ</name>
<dbReference type="InterPro" id="IPR045851">
    <property type="entry name" value="AMP-bd_C_sf"/>
</dbReference>
<feature type="domain" description="AMP-dependent synthetase/ligase" evidence="1">
    <location>
        <begin position="10"/>
        <end position="374"/>
    </location>
</feature>
<gene>
    <name evidence="3" type="ORF">UFOPK1908_00670</name>
    <name evidence="4" type="ORF">UFOPK2282_00323</name>
    <name evidence="5" type="ORF">UFOPK3576_00311</name>
</gene>
<sequence>MLVGDIPRLNARRFPNKVGIICEGRELTWSAVNDRANRIGSYLRNAGLQPGDRVAMFAPNTLEWPEISFGLSKAGFILVPLNVRLAPAELEYQVQDSGSKALIFHGSVAGAAATVLAGNNDVKIALEIDGEGSAPDYEQALLGASAGDPTPSDLKPDDLRAFIYTSGTTGLPKAVMHTHRTMLSGCIDQVVMDRSRHDDRYIAVTPFFTSGGAFRTLSWAYQGQTMVIMPKFEVPEVLATIEKYRITSTIMVPTMLQRVVSYLEERPKVDISSLTRIGYGSAPASAPLIESALELLGCDLWQRYGQSEVGGFVTMLSPEDHRKIALGDVARVNSCGRESMYAEIAVVDDDGKECAPGEVGEITLRSEAISPGYWNRPEETADRFRGDTLFTNDIAYRDEEGYLFLVDRKNDLIISGAFNIYPAELERVVARHPGVESVAVFGMPHPEWGESPHVSVVVRPQWDGNQEQLEQEIKELCREELAGYKQPRGFTTHSDFPLSGAGKVLKSELKKVVAKDTSS</sequence>
<dbReference type="InterPro" id="IPR050237">
    <property type="entry name" value="ATP-dep_AMP-bd_enzyme"/>
</dbReference>
<organism evidence="3">
    <name type="scientific">freshwater metagenome</name>
    <dbReference type="NCBI Taxonomy" id="449393"/>
    <lineage>
        <taxon>unclassified sequences</taxon>
        <taxon>metagenomes</taxon>
        <taxon>ecological metagenomes</taxon>
    </lineage>
</organism>
<evidence type="ECO:0000259" key="1">
    <source>
        <dbReference type="Pfam" id="PF00501"/>
    </source>
</evidence>
<dbReference type="EMBL" id="CAEZVB010000023">
    <property type="protein sequence ID" value="CAB4619723.1"/>
    <property type="molecule type" value="Genomic_DNA"/>
</dbReference>
<evidence type="ECO:0000259" key="2">
    <source>
        <dbReference type="Pfam" id="PF13193"/>
    </source>
</evidence>
<dbReference type="PANTHER" id="PTHR43767">
    <property type="entry name" value="LONG-CHAIN-FATTY-ACID--COA LIGASE"/>
    <property type="match status" value="1"/>
</dbReference>
<dbReference type="InterPro" id="IPR020845">
    <property type="entry name" value="AMP-binding_CS"/>
</dbReference>
<dbReference type="InterPro" id="IPR025110">
    <property type="entry name" value="AMP-bd_C"/>
</dbReference>
<accession>A0A6J6I559</accession>
<dbReference type="Gene3D" id="3.40.50.12780">
    <property type="entry name" value="N-terminal domain of ligase-like"/>
    <property type="match status" value="1"/>
</dbReference>